<dbReference type="InParanoid" id="A0A7R8YPA2"/>
<accession>A0A7R8YPA2</accession>
<dbReference type="SUPFAM" id="SSF56112">
    <property type="entry name" value="Protein kinase-like (PK-like)"/>
    <property type="match status" value="1"/>
</dbReference>
<name>A0A7R8YPA2_HERIL</name>
<organism evidence="2 3">
    <name type="scientific">Hermetia illucens</name>
    <name type="common">Black soldier fly</name>
    <dbReference type="NCBI Taxonomy" id="343691"/>
    <lineage>
        <taxon>Eukaryota</taxon>
        <taxon>Metazoa</taxon>
        <taxon>Ecdysozoa</taxon>
        <taxon>Arthropoda</taxon>
        <taxon>Hexapoda</taxon>
        <taxon>Insecta</taxon>
        <taxon>Pterygota</taxon>
        <taxon>Neoptera</taxon>
        <taxon>Endopterygota</taxon>
        <taxon>Diptera</taxon>
        <taxon>Brachycera</taxon>
        <taxon>Stratiomyomorpha</taxon>
        <taxon>Stratiomyidae</taxon>
        <taxon>Hermetiinae</taxon>
        <taxon>Hermetia</taxon>
    </lineage>
</organism>
<sequence length="426" mass="49530">MSSSGEVKVSSSDVLQIVQRHYREFDEKSLKILGYDFVPFSNDTQGFLSHQQYLCVLLKHQTKDGIFEEKLKFFAKLMPISSESLTSYIEDFNVFDKEANVYRVLFPRLQGINLGTEFAAKCFMARNDILVFENLAEKQFRLGTMPGSILDFHHLKVALKTLASIHSASIILESRSKKSLLELYPQCLQENAYPEDKNSTWVGFVKLTIKTLSSFISLIPKYRDSPDLDILIKKFNKTLDRIFIFARKSDKYRNVVNHGDLWANNLLFRYDTKDPNSPKPIECRLVDFQLVRYAPPMLDVLTILTIPTTSAFRKNYLDNLLELYYEFMKDFLKDHNINIEEEIPKEQFNDSVEYFKLAGLIESCLFSHITLLPPDIADSIHQNSADFAKFATRDKFEICKKAFESNQVYRERMTDMISEIMDNYVL</sequence>
<dbReference type="PANTHER" id="PTHR11012">
    <property type="entry name" value="PROTEIN KINASE-LIKE DOMAIN-CONTAINING"/>
    <property type="match status" value="1"/>
</dbReference>
<dbReference type="InterPro" id="IPR011009">
    <property type="entry name" value="Kinase-like_dom_sf"/>
</dbReference>
<evidence type="ECO:0000313" key="2">
    <source>
        <dbReference type="EMBL" id="CAD7079275.1"/>
    </source>
</evidence>
<proteinExistence type="predicted"/>
<dbReference type="InterPro" id="IPR004119">
    <property type="entry name" value="EcKL"/>
</dbReference>
<dbReference type="Gene3D" id="3.90.1200.10">
    <property type="match status" value="1"/>
</dbReference>
<dbReference type="SMART" id="SM00587">
    <property type="entry name" value="CHK"/>
    <property type="match status" value="1"/>
</dbReference>
<evidence type="ECO:0000313" key="3">
    <source>
        <dbReference type="Proteomes" id="UP000594454"/>
    </source>
</evidence>
<evidence type="ECO:0000259" key="1">
    <source>
        <dbReference type="SMART" id="SM00587"/>
    </source>
</evidence>
<feature type="domain" description="CHK kinase-like" evidence="1">
    <location>
        <begin position="130"/>
        <end position="334"/>
    </location>
</feature>
<dbReference type="Pfam" id="PF02958">
    <property type="entry name" value="EcKL"/>
    <property type="match status" value="1"/>
</dbReference>
<dbReference type="AlphaFoldDB" id="A0A7R8YPA2"/>
<protein>
    <recommendedName>
        <fullName evidence="1">CHK kinase-like domain-containing protein</fullName>
    </recommendedName>
</protein>
<gene>
    <name evidence="2" type="ORF">HERILL_LOCUS2496</name>
</gene>
<dbReference type="PANTHER" id="PTHR11012:SF48">
    <property type="entry name" value="CHK KINASE-LIKE DOMAIN-CONTAINING PROTEIN-RELATED"/>
    <property type="match status" value="1"/>
</dbReference>
<dbReference type="EMBL" id="LR899009">
    <property type="protein sequence ID" value="CAD7079275.1"/>
    <property type="molecule type" value="Genomic_DNA"/>
</dbReference>
<dbReference type="Proteomes" id="UP000594454">
    <property type="component" value="Chromosome 1"/>
</dbReference>
<dbReference type="OMA" id="IKTMPKY"/>
<dbReference type="OrthoDB" id="6334212at2759"/>
<dbReference type="InterPro" id="IPR015897">
    <property type="entry name" value="CHK_kinase-like"/>
</dbReference>
<reference evidence="2 3" key="1">
    <citation type="submission" date="2020-11" db="EMBL/GenBank/DDBJ databases">
        <authorList>
            <person name="Wallbank WR R."/>
            <person name="Pardo Diaz C."/>
            <person name="Kozak K."/>
            <person name="Martin S."/>
            <person name="Jiggins C."/>
            <person name="Moest M."/>
            <person name="Warren A I."/>
            <person name="Generalovic N T."/>
            <person name="Byers J.R.P. K."/>
            <person name="Montejo-Kovacevich G."/>
            <person name="Yen C E."/>
        </authorList>
    </citation>
    <scope>NUCLEOTIDE SEQUENCE [LARGE SCALE GENOMIC DNA]</scope>
</reference>
<keyword evidence="3" id="KW-1185">Reference proteome</keyword>